<proteinExistence type="predicted"/>
<keyword evidence="2" id="KW-1003">Cell membrane</keyword>
<dbReference type="GO" id="GO:0005886">
    <property type="term" value="C:plasma membrane"/>
    <property type="evidence" value="ECO:0007669"/>
    <property type="project" value="UniProtKB-SubCell"/>
</dbReference>
<sequence>MSSAIVVSMAAFALAASLSPGPVNLVALSTGLSYGFRHSLRHVSGATCGFTLLLLSIGWALQPILNWPLAMIAIRWAGVLFLLYMSVGLALDDGHLRARDSHRASFRRGALMQWLNPKAWMASAAGTGAYTAAGSAGSVALFALIFFVICYLSLASWAALGAWLGSRLPTPRQVRWINRGLALMLLLSASSLAVVPLGDTGQASLR</sequence>
<keyword evidence="3 6" id="KW-0812">Transmembrane</keyword>
<protein>
    <submittedName>
        <fullName evidence="7">LysE family translocator</fullName>
    </submittedName>
</protein>
<keyword evidence="4 6" id="KW-1133">Transmembrane helix</keyword>
<keyword evidence="8" id="KW-1185">Reference proteome</keyword>
<evidence type="ECO:0000256" key="6">
    <source>
        <dbReference type="SAM" id="Phobius"/>
    </source>
</evidence>
<evidence type="ECO:0000256" key="4">
    <source>
        <dbReference type="ARBA" id="ARBA00022989"/>
    </source>
</evidence>
<dbReference type="RefSeq" id="WP_149436560.1">
    <property type="nucleotide sequence ID" value="NZ_VTPX01000011.1"/>
</dbReference>
<accession>A0A640W942</accession>
<evidence type="ECO:0000256" key="2">
    <source>
        <dbReference type="ARBA" id="ARBA00022475"/>
    </source>
</evidence>
<keyword evidence="5 6" id="KW-0472">Membrane</keyword>
<evidence type="ECO:0000256" key="1">
    <source>
        <dbReference type="ARBA" id="ARBA00004651"/>
    </source>
</evidence>
<dbReference type="Proteomes" id="UP000466024">
    <property type="component" value="Unassembled WGS sequence"/>
</dbReference>
<dbReference type="EMBL" id="VTPX01000011">
    <property type="protein sequence ID" value="KAA0016417.1"/>
    <property type="molecule type" value="Genomic_DNA"/>
</dbReference>
<feature type="transmembrane region" description="Helical" evidence="6">
    <location>
        <begin position="176"/>
        <end position="197"/>
    </location>
</feature>
<dbReference type="Pfam" id="PF01810">
    <property type="entry name" value="LysE"/>
    <property type="match status" value="1"/>
</dbReference>
<evidence type="ECO:0000313" key="8">
    <source>
        <dbReference type="Proteomes" id="UP000466024"/>
    </source>
</evidence>
<feature type="transmembrane region" description="Helical" evidence="6">
    <location>
        <begin position="73"/>
        <end position="91"/>
    </location>
</feature>
<dbReference type="GO" id="GO:0033228">
    <property type="term" value="P:cysteine export across plasma membrane"/>
    <property type="evidence" value="ECO:0007669"/>
    <property type="project" value="TreeGrafter"/>
</dbReference>
<comment type="caution">
    <text evidence="7">The sequence shown here is derived from an EMBL/GenBank/DDBJ whole genome shotgun (WGS) entry which is preliminary data.</text>
</comment>
<dbReference type="PANTHER" id="PTHR30086">
    <property type="entry name" value="ARGININE EXPORTER PROTEIN ARGO"/>
    <property type="match status" value="1"/>
</dbReference>
<dbReference type="PANTHER" id="PTHR30086:SF20">
    <property type="entry name" value="ARGININE EXPORTER PROTEIN ARGO-RELATED"/>
    <property type="match status" value="1"/>
</dbReference>
<feature type="transmembrane region" description="Helical" evidence="6">
    <location>
        <begin position="139"/>
        <end position="164"/>
    </location>
</feature>
<evidence type="ECO:0000313" key="7">
    <source>
        <dbReference type="EMBL" id="KAA0016417.1"/>
    </source>
</evidence>
<dbReference type="GO" id="GO:0015171">
    <property type="term" value="F:amino acid transmembrane transporter activity"/>
    <property type="evidence" value="ECO:0007669"/>
    <property type="project" value="TreeGrafter"/>
</dbReference>
<reference evidence="7 8" key="1">
    <citation type="submission" date="2019-08" db="EMBL/GenBank/DDBJ databases">
        <title>Bioinformatics analysis of the strain L3 and L5.</title>
        <authorList>
            <person name="Li X."/>
        </authorList>
    </citation>
    <scope>NUCLEOTIDE SEQUENCE [LARGE SCALE GENOMIC DNA]</scope>
    <source>
        <strain evidence="7 8">L3</strain>
    </source>
</reference>
<dbReference type="InterPro" id="IPR001123">
    <property type="entry name" value="LeuE-type"/>
</dbReference>
<name>A0A640W942_9GAMM</name>
<comment type="subcellular location">
    <subcellularLocation>
        <location evidence="1">Cell membrane</location>
        <topology evidence="1">Multi-pass membrane protein</topology>
    </subcellularLocation>
</comment>
<evidence type="ECO:0000256" key="3">
    <source>
        <dbReference type="ARBA" id="ARBA00022692"/>
    </source>
</evidence>
<evidence type="ECO:0000256" key="5">
    <source>
        <dbReference type="ARBA" id="ARBA00023136"/>
    </source>
</evidence>
<gene>
    <name evidence="7" type="ORF">F0A16_16950</name>
</gene>
<dbReference type="AlphaFoldDB" id="A0A640W942"/>
<organism evidence="7 8">
    <name type="scientific">Salinicola corii</name>
    <dbReference type="NCBI Taxonomy" id="2606937"/>
    <lineage>
        <taxon>Bacteria</taxon>
        <taxon>Pseudomonadati</taxon>
        <taxon>Pseudomonadota</taxon>
        <taxon>Gammaproteobacteria</taxon>
        <taxon>Oceanospirillales</taxon>
        <taxon>Halomonadaceae</taxon>
        <taxon>Salinicola</taxon>
    </lineage>
</organism>
<feature type="transmembrane region" description="Helical" evidence="6">
    <location>
        <begin position="43"/>
        <end position="61"/>
    </location>
</feature>